<sequence length="271" mass="30415">MLHYSLLLLGLLAPTIGFAQRDFYTPKSLLMPLHEQARQLQVAAGVGGGYQLHLSYTLTRHLVVFQTATLDNALHQRRSLFGDAYQQRNRNYVLTGGLGYFTPLNRSFLTVVEAYAGAGLTRMVNSWAFGKLSDEADFTHARYWTAFSQVNVGRRVTHWEMAFGLRLVYARYQQLRYYQVRYPHYTDVHRVEELRGLLLEPVLSGSFLWKAFKLNAQAGVSSPLSAPPAQVTVTGYTGIAQADPRADDLPELGGLLGRLSVQYTVGLGRKK</sequence>
<evidence type="ECO:0000313" key="2">
    <source>
        <dbReference type="Proteomes" id="UP000826188"/>
    </source>
</evidence>
<name>A0ABS6X0T4_9BACT</name>
<proteinExistence type="predicted"/>
<dbReference type="Proteomes" id="UP000826188">
    <property type="component" value="Unassembled WGS sequence"/>
</dbReference>
<evidence type="ECO:0008006" key="3">
    <source>
        <dbReference type="Google" id="ProtNLM"/>
    </source>
</evidence>
<gene>
    <name evidence="1" type="ORF">KYK14_12805</name>
</gene>
<comment type="caution">
    <text evidence="1">The sequence shown here is derived from an EMBL/GenBank/DDBJ whole genome shotgun (WGS) entry which is preliminary data.</text>
</comment>
<keyword evidence="2" id="KW-1185">Reference proteome</keyword>
<evidence type="ECO:0000313" key="1">
    <source>
        <dbReference type="EMBL" id="MBW3129436.1"/>
    </source>
</evidence>
<dbReference type="EMBL" id="JAHWGL010000051">
    <property type="protein sequence ID" value="MBW3129436.1"/>
    <property type="molecule type" value="Genomic_DNA"/>
</dbReference>
<protein>
    <recommendedName>
        <fullName evidence="3">DUF2490 domain-containing protein</fullName>
    </recommendedName>
</protein>
<reference evidence="1 2" key="1">
    <citation type="submission" date="2021-07" db="EMBL/GenBank/DDBJ databases">
        <title>Hymenobacter profundi sp. nov., isolated from deep-sea water.</title>
        <authorList>
            <person name="Kim M.K."/>
        </authorList>
    </citation>
    <scope>NUCLEOTIDE SEQUENCE [LARGE SCALE GENOMIC DNA]</scope>
    <source>
        <strain evidence="1 2">M2</strain>
    </source>
</reference>
<organism evidence="1 2">
    <name type="scientific">Hymenobacter profundi</name>
    <dbReference type="NCBI Taxonomy" id="1982110"/>
    <lineage>
        <taxon>Bacteria</taxon>
        <taxon>Pseudomonadati</taxon>
        <taxon>Bacteroidota</taxon>
        <taxon>Cytophagia</taxon>
        <taxon>Cytophagales</taxon>
        <taxon>Hymenobacteraceae</taxon>
        <taxon>Hymenobacter</taxon>
    </lineage>
</organism>
<accession>A0ABS6X0T4</accession>
<dbReference type="RefSeq" id="WP_219159292.1">
    <property type="nucleotide sequence ID" value="NZ_JAHWGL010000051.1"/>
</dbReference>